<feature type="domain" description="NAD-dependent epimerase/dehydratase" evidence="12">
    <location>
        <begin position="4"/>
        <end position="257"/>
    </location>
</feature>
<evidence type="ECO:0000256" key="6">
    <source>
        <dbReference type="ARBA" id="ARBA00018569"/>
    </source>
</evidence>
<evidence type="ECO:0000256" key="10">
    <source>
        <dbReference type="ARBA" id="ARBA00031367"/>
    </source>
</evidence>
<name>A0ABS7WUT4_9BACT</name>
<dbReference type="InterPro" id="IPR036291">
    <property type="entry name" value="NAD(P)-bd_dom_sf"/>
</dbReference>
<evidence type="ECO:0000256" key="5">
    <source>
        <dbReference type="ARBA" id="ARBA00013189"/>
    </source>
</evidence>
<dbReference type="EMBL" id="JACGBB010000012">
    <property type="protein sequence ID" value="MBZ7987684.1"/>
    <property type="molecule type" value="Genomic_DNA"/>
</dbReference>
<dbReference type="GO" id="GO:0003978">
    <property type="term" value="F:UDP-glucose 4-epimerase activity"/>
    <property type="evidence" value="ECO:0007669"/>
    <property type="project" value="UniProtKB-EC"/>
</dbReference>
<dbReference type="PANTHER" id="PTHR43725:SF53">
    <property type="entry name" value="UDP-ARABINOSE 4-EPIMERASE 1"/>
    <property type="match status" value="1"/>
</dbReference>
<keyword evidence="8 13" id="KW-0413">Isomerase</keyword>
<evidence type="ECO:0000313" key="14">
    <source>
        <dbReference type="Proteomes" id="UP000786183"/>
    </source>
</evidence>
<comment type="pathway">
    <text evidence="3">Carbohydrate metabolism; galactose metabolism.</text>
</comment>
<dbReference type="InterPro" id="IPR001509">
    <property type="entry name" value="Epimerase_deHydtase"/>
</dbReference>
<dbReference type="InterPro" id="IPR005886">
    <property type="entry name" value="UDP_G4E"/>
</dbReference>
<gene>
    <name evidence="13" type="primary">galE</name>
    <name evidence="13" type="ORF">AVCANL283_06170</name>
</gene>
<dbReference type="EC" id="5.1.3.2" evidence="5"/>
<comment type="cofactor">
    <cofactor evidence="2">
        <name>NAD(+)</name>
        <dbReference type="ChEBI" id="CHEBI:57540"/>
    </cofactor>
</comment>
<keyword evidence="14" id="KW-1185">Reference proteome</keyword>
<dbReference type="Pfam" id="PF01370">
    <property type="entry name" value="Epimerase"/>
    <property type="match status" value="1"/>
</dbReference>
<organism evidence="13 14">
    <name type="scientific">Campylobacter canadensis</name>
    <dbReference type="NCBI Taxonomy" id="449520"/>
    <lineage>
        <taxon>Bacteria</taxon>
        <taxon>Pseudomonadati</taxon>
        <taxon>Campylobacterota</taxon>
        <taxon>Epsilonproteobacteria</taxon>
        <taxon>Campylobacterales</taxon>
        <taxon>Campylobacteraceae</taxon>
        <taxon>Campylobacter</taxon>
    </lineage>
</organism>
<evidence type="ECO:0000256" key="1">
    <source>
        <dbReference type="ARBA" id="ARBA00000083"/>
    </source>
</evidence>
<evidence type="ECO:0000259" key="12">
    <source>
        <dbReference type="Pfam" id="PF01370"/>
    </source>
</evidence>
<dbReference type="RefSeq" id="WP_172233957.1">
    <property type="nucleotide sequence ID" value="NZ_CP035946.1"/>
</dbReference>
<keyword evidence="7" id="KW-0520">NAD</keyword>
<dbReference type="PANTHER" id="PTHR43725">
    <property type="entry name" value="UDP-GLUCOSE 4-EPIMERASE"/>
    <property type="match status" value="1"/>
</dbReference>
<sequence>MTFLMTGVAGYIGSVCAYNFMQRGYKVVGIDDISTGAKYAVDYLKQNSNFSFYEGDFADNNLLEKIAKENNIECIVHFAANTQVFESTQNPLKYYTNNVCKMVKLLEFANLHNINNFIFSSSAATYGNLIKDEIFEDDIKNPINPYGSTKLIGEMMLKEFSDSKQDFNYIALRYFNVAGASLQAKLGQYNPSTLLIKIAAQTASKQREKMYLYGDTYNTPDGSCIRDFIHVDDLANAHFCAYEYLKENKKSDYFNVGYSKGTSVKEVIKIMKEVSGVDFNVELAGKRAGDPDCLVANCDKIKKLTKWQAKYDDIKLICKSAYEWELFLKQIKGI</sequence>
<evidence type="ECO:0000256" key="11">
    <source>
        <dbReference type="ARBA" id="ARBA00033067"/>
    </source>
</evidence>
<comment type="similarity">
    <text evidence="4">Belongs to the NAD(P)-dependent epimerase/dehydratase family.</text>
</comment>
<comment type="caution">
    <text evidence="13">The sequence shown here is derived from an EMBL/GenBank/DDBJ whole genome shotgun (WGS) entry which is preliminary data.</text>
</comment>
<evidence type="ECO:0000256" key="3">
    <source>
        <dbReference type="ARBA" id="ARBA00004947"/>
    </source>
</evidence>
<evidence type="ECO:0000256" key="8">
    <source>
        <dbReference type="ARBA" id="ARBA00023235"/>
    </source>
</evidence>
<protein>
    <recommendedName>
        <fullName evidence="6">UDP-glucose 4-epimerase</fullName>
        <ecNumber evidence="5">5.1.3.2</ecNumber>
    </recommendedName>
    <alternativeName>
        <fullName evidence="11">Galactowaldenase</fullName>
    </alternativeName>
    <alternativeName>
        <fullName evidence="10">UDP-galactose 4-epimerase</fullName>
    </alternativeName>
</protein>
<dbReference type="Gene3D" id="3.90.25.10">
    <property type="entry name" value="UDP-galactose 4-epimerase, domain 1"/>
    <property type="match status" value="1"/>
</dbReference>
<dbReference type="SUPFAM" id="SSF51735">
    <property type="entry name" value="NAD(P)-binding Rossmann-fold domains"/>
    <property type="match status" value="1"/>
</dbReference>
<dbReference type="NCBIfam" id="TIGR01179">
    <property type="entry name" value="galE"/>
    <property type="match status" value="1"/>
</dbReference>
<evidence type="ECO:0000256" key="4">
    <source>
        <dbReference type="ARBA" id="ARBA00007637"/>
    </source>
</evidence>
<evidence type="ECO:0000256" key="9">
    <source>
        <dbReference type="ARBA" id="ARBA00023277"/>
    </source>
</evidence>
<evidence type="ECO:0000256" key="2">
    <source>
        <dbReference type="ARBA" id="ARBA00001911"/>
    </source>
</evidence>
<evidence type="ECO:0000256" key="7">
    <source>
        <dbReference type="ARBA" id="ARBA00023027"/>
    </source>
</evidence>
<comment type="catalytic activity">
    <reaction evidence="1">
        <text>UDP-alpha-D-glucose = UDP-alpha-D-galactose</text>
        <dbReference type="Rhea" id="RHEA:22168"/>
        <dbReference type="ChEBI" id="CHEBI:58885"/>
        <dbReference type="ChEBI" id="CHEBI:66914"/>
        <dbReference type="EC" id="5.1.3.2"/>
    </reaction>
</comment>
<dbReference type="Gene3D" id="3.40.50.720">
    <property type="entry name" value="NAD(P)-binding Rossmann-like Domain"/>
    <property type="match status" value="1"/>
</dbReference>
<reference evidence="13 14" key="1">
    <citation type="submission" date="2020-07" db="EMBL/GenBank/DDBJ databases">
        <title>Transfer of Campylobacter canadensis to the novel genus Avispirillum gen. nov., that also includes two novel species recovered from migratory waterfowl: Avispirillum anseris sp. nov. and Avispirillum brantae sp. nov.</title>
        <authorList>
            <person name="Miller W.G."/>
            <person name="Chapman M.H."/>
            <person name="Yee E."/>
            <person name="Inglis G.D."/>
        </authorList>
    </citation>
    <scope>NUCLEOTIDE SEQUENCE [LARGE SCALE GENOMIC DNA]</scope>
    <source>
        <strain evidence="13 14">L283</strain>
    </source>
</reference>
<accession>A0ABS7WUT4</accession>
<proteinExistence type="inferred from homology"/>
<keyword evidence="9" id="KW-0119">Carbohydrate metabolism</keyword>
<dbReference type="Proteomes" id="UP000786183">
    <property type="component" value="Unassembled WGS sequence"/>
</dbReference>
<evidence type="ECO:0000313" key="13">
    <source>
        <dbReference type="EMBL" id="MBZ7987684.1"/>
    </source>
</evidence>